<proteinExistence type="predicted"/>
<organism evidence="1 2">
    <name type="scientific">Macrosiphum euphorbiae</name>
    <name type="common">potato aphid</name>
    <dbReference type="NCBI Taxonomy" id="13131"/>
    <lineage>
        <taxon>Eukaryota</taxon>
        <taxon>Metazoa</taxon>
        <taxon>Ecdysozoa</taxon>
        <taxon>Arthropoda</taxon>
        <taxon>Hexapoda</taxon>
        <taxon>Insecta</taxon>
        <taxon>Pterygota</taxon>
        <taxon>Neoptera</taxon>
        <taxon>Paraneoptera</taxon>
        <taxon>Hemiptera</taxon>
        <taxon>Sternorrhyncha</taxon>
        <taxon>Aphidomorpha</taxon>
        <taxon>Aphidoidea</taxon>
        <taxon>Aphididae</taxon>
        <taxon>Macrosiphini</taxon>
        <taxon>Macrosiphum</taxon>
    </lineage>
</organism>
<dbReference type="AlphaFoldDB" id="A0AAV0W125"/>
<dbReference type="PANTHER" id="PTHR45913:SF19">
    <property type="entry name" value="LOW QUALITY PROTEIN: ZINC FINGER BED DOMAIN-CONTAINING PROTEIN 5-LIKE"/>
    <property type="match status" value="1"/>
</dbReference>
<keyword evidence="2" id="KW-1185">Reference proteome</keyword>
<comment type="caution">
    <text evidence="1">The sequence shown here is derived from an EMBL/GenBank/DDBJ whole genome shotgun (WGS) entry which is preliminary data.</text>
</comment>
<dbReference type="Proteomes" id="UP001160148">
    <property type="component" value="Unassembled WGS sequence"/>
</dbReference>
<gene>
    <name evidence="1" type="ORF">MEUPH1_LOCUS5631</name>
</gene>
<dbReference type="PANTHER" id="PTHR45913">
    <property type="entry name" value="EPM2A-INTERACTING PROTEIN 1"/>
    <property type="match status" value="1"/>
</dbReference>
<name>A0AAV0W125_9HEMI</name>
<sequence length="128" mass="15456">MIKKLELWNLWLSKKNYDPFPNLNNFNETTEEELSDKDSKYFIQHMSDMQRSFRDYFPIPDISRNWIRQPFEIDIHQINGLTSLEEDSIVEISSDTSLKMKFNQKSLDNFWLHVRKDYSELSCKVLKV</sequence>
<reference evidence="1 2" key="1">
    <citation type="submission" date="2023-01" db="EMBL/GenBank/DDBJ databases">
        <authorList>
            <person name="Whitehead M."/>
        </authorList>
    </citation>
    <scope>NUCLEOTIDE SEQUENCE [LARGE SCALE GENOMIC DNA]</scope>
</reference>
<evidence type="ECO:0000313" key="2">
    <source>
        <dbReference type="Proteomes" id="UP001160148"/>
    </source>
</evidence>
<protein>
    <submittedName>
        <fullName evidence="1">Uncharacterized protein</fullName>
    </submittedName>
</protein>
<evidence type="ECO:0000313" key="1">
    <source>
        <dbReference type="EMBL" id="CAI6349016.1"/>
    </source>
</evidence>
<dbReference type="EMBL" id="CARXXK010000001">
    <property type="protein sequence ID" value="CAI6349016.1"/>
    <property type="molecule type" value="Genomic_DNA"/>
</dbReference>
<accession>A0AAV0W125</accession>